<proteinExistence type="predicted"/>
<comment type="caution">
    <text evidence="1">The sequence shown here is derived from an EMBL/GenBank/DDBJ whole genome shotgun (WGS) entry which is preliminary data.</text>
</comment>
<sequence>LELMPEGGPGVCSGVHSVVEGYTEEPQAPGAAPLLRRLLYSPHSRTCLLAAWEQSDPAATHPHPQQAPFQLFQTHAPAETASSSAPLACRGLLSWSALTGTAASLLEDPDTAAVDAAFVAAAPAAADKAPGASAPSASAPSAGAGEDAAARWVVLSATYG</sequence>
<dbReference type="EMBL" id="BMAR01000006">
    <property type="protein sequence ID" value="GFR43744.1"/>
    <property type="molecule type" value="Genomic_DNA"/>
</dbReference>
<dbReference type="Proteomes" id="UP001054857">
    <property type="component" value="Unassembled WGS sequence"/>
</dbReference>
<feature type="non-terminal residue" evidence="1">
    <location>
        <position position="160"/>
    </location>
</feature>
<dbReference type="AlphaFoldDB" id="A0AAD3HJL4"/>
<name>A0AAD3HJL4_9CHLO</name>
<organism evidence="1 2">
    <name type="scientific">Astrephomene gubernaculifera</name>
    <dbReference type="NCBI Taxonomy" id="47775"/>
    <lineage>
        <taxon>Eukaryota</taxon>
        <taxon>Viridiplantae</taxon>
        <taxon>Chlorophyta</taxon>
        <taxon>core chlorophytes</taxon>
        <taxon>Chlorophyceae</taxon>
        <taxon>CS clade</taxon>
        <taxon>Chlamydomonadales</taxon>
        <taxon>Astrephomenaceae</taxon>
        <taxon>Astrephomene</taxon>
    </lineage>
</organism>
<evidence type="ECO:0000313" key="1">
    <source>
        <dbReference type="EMBL" id="GFR43744.1"/>
    </source>
</evidence>
<evidence type="ECO:0000313" key="2">
    <source>
        <dbReference type="Proteomes" id="UP001054857"/>
    </source>
</evidence>
<gene>
    <name evidence="1" type="ORF">Agub_g4856</name>
</gene>
<accession>A0AAD3HJL4</accession>
<feature type="non-terminal residue" evidence="1">
    <location>
        <position position="1"/>
    </location>
</feature>
<protein>
    <submittedName>
        <fullName evidence="1">Uncharacterized protein</fullName>
    </submittedName>
</protein>
<reference evidence="1 2" key="1">
    <citation type="journal article" date="2021" name="Sci. Rep.">
        <title>Genome sequencing of the multicellular alga Astrephomene provides insights into convergent evolution of germ-soma differentiation.</title>
        <authorList>
            <person name="Yamashita S."/>
            <person name="Yamamoto K."/>
            <person name="Matsuzaki R."/>
            <person name="Suzuki S."/>
            <person name="Yamaguchi H."/>
            <person name="Hirooka S."/>
            <person name="Minakuchi Y."/>
            <person name="Miyagishima S."/>
            <person name="Kawachi M."/>
            <person name="Toyoda A."/>
            <person name="Nozaki H."/>
        </authorList>
    </citation>
    <scope>NUCLEOTIDE SEQUENCE [LARGE SCALE GENOMIC DNA]</scope>
    <source>
        <strain evidence="1 2">NIES-4017</strain>
    </source>
</reference>
<keyword evidence="2" id="KW-1185">Reference proteome</keyword>